<keyword evidence="2" id="KW-0521">NADP</keyword>
<comment type="caution">
    <text evidence="4">The sequence shown here is derived from an EMBL/GenBank/DDBJ whole genome shotgun (WGS) entry which is preliminary data.</text>
</comment>
<feature type="binding site" evidence="2">
    <location>
        <position position="55"/>
    </location>
    <ligand>
        <name>NADPH</name>
        <dbReference type="ChEBI" id="CHEBI:57783"/>
    </ligand>
</feature>
<dbReference type="SUPFAM" id="SSF51735">
    <property type="entry name" value="NAD(P)-binding Rossmann-fold domains"/>
    <property type="match status" value="1"/>
</dbReference>
<dbReference type="InterPro" id="IPR028939">
    <property type="entry name" value="P5C_Rdtase_cat_N"/>
</dbReference>
<protein>
    <recommendedName>
        <fullName evidence="3">Pyrroline-5-carboxylate reductase catalytic N-terminal domain-containing protein</fullName>
    </recommendedName>
</protein>
<dbReference type="InterPro" id="IPR000304">
    <property type="entry name" value="Pyrroline-COOH_reductase"/>
</dbReference>
<dbReference type="Proteomes" id="UP000713222">
    <property type="component" value="Unassembled WGS sequence"/>
</dbReference>
<evidence type="ECO:0000313" key="4">
    <source>
        <dbReference type="EMBL" id="NBN87662.1"/>
    </source>
</evidence>
<dbReference type="PIRSF" id="PIRSF000193">
    <property type="entry name" value="Pyrrol-5-carb_rd"/>
    <property type="match status" value="1"/>
</dbReference>
<evidence type="ECO:0000259" key="3">
    <source>
        <dbReference type="Pfam" id="PF03807"/>
    </source>
</evidence>
<dbReference type="GO" id="GO:0004735">
    <property type="term" value="F:pyrroline-5-carboxylate reductase activity"/>
    <property type="evidence" value="ECO:0007669"/>
    <property type="project" value="InterPro"/>
</dbReference>
<dbReference type="AlphaFoldDB" id="A0A964XRU8"/>
<dbReference type="Pfam" id="PF03807">
    <property type="entry name" value="F420_oxidored"/>
    <property type="match status" value="1"/>
</dbReference>
<reference evidence="4" key="1">
    <citation type="submission" date="2018-10" db="EMBL/GenBank/DDBJ databases">
        <title>Iterative Subtractive Binning of Freshwater Chronoseries Metagenomes Recovers Nearly Complete Genomes from over Four Hundred Novel Species.</title>
        <authorList>
            <person name="Rodriguez-R L.M."/>
            <person name="Tsementzi D."/>
            <person name="Luo C."/>
            <person name="Konstantinidis K.T."/>
        </authorList>
    </citation>
    <scope>NUCLEOTIDE SEQUENCE</scope>
    <source>
        <strain evidence="4">WB7_6_001</strain>
    </source>
</reference>
<dbReference type="EMBL" id="RGET01000007">
    <property type="protein sequence ID" value="NBN87662.1"/>
    <property type="molecule type" value="Genomic_DNA"/>
</dbReference>
<dbReference type="GO" id="GO:0055129">
    <property type="term" value="P:L-proline biosynthetic process"/>
    <property type="evidence" value="ECO:0007669"/>
    <property type="project" value="TreeGrafter"/>
</dbReference>
<organism evidence="4 5">
    <name type="scientific">Candidatus Fonsibacter lacus</name>
    <dbReference type="NCBI Taxonomy" id="2576439"/>
    <lineage>
        <taxon>Bacteria</taxon>
        <taxon>Pseudomonadati</taxon>
        <taxon>Pseudomonadota</taxon>
        <taxon>Alphaproteobacteria</taxon>
        <taxon>Candidatus Pelagibacterales</taxon>
        <taxon>Candidatus Pelagibacterales incertae sedis</taxon>
        <taxon>Candidatus Fonsibacter</taxon>
    </lineage>
</organism>
<dbReference type="Gene3D" id="3.40.50.720">
    <property type="entry name" value="NAD(P)-binding Rossmann-like Domain"/>
    <property type="match status" value="1"/>
</dbReference>
<dbReference type="PANTHER" id="PTHR11645">
    <property type="entry name" value="PYRROLINE-5-CARBOXYLATE REDUCTASE"/>
    <property type="match status" value="1"/>
</dbReference>
<gene>
    <name evidence="4" type="ORF">EBV32_01015</name>
</gene>
<proteinExistence type="inferred from homology"/>
<dbReference type="PANTHER" id="PTHR11645:SF13">
    <property type="entry name" value="PYRROLINE-5-CARBOXYLATE REDUCTASE CATALYTIC N-TERMINAL DOMAIN-CONTAINING PROTEIN"/>
    <property type="match status" value="1"/>
</dbReference>
<sequence length="256" mass="29692">MKLGFVGVGIIATSVIEGIFKAKINVKEIILSPKNRKNSKFLKNKFKKIKIAKNNQEVLDKSNWVVLSITPKIGKQILKNLKFKKNHIILNFMSTIHNSELKKIIFPAKQIFKIAPLPMIKYNLGPIIIYPKNKIIENFFSRLGKVIATNNEKENKKLWVMTSFMATYLEIFNTAHKWFVKKGVNQNKSKEYINHLFKALNNELLKNSNYSIDKMVKEFQTKGGINKELLMRVKKSGIFKNLDKGFNKIYNRVKKS</sequence>
<name>A0A964XRU8_9PROT</name>
<evidence type="ECO:0000256" key="1">
    <source>
        <dbReference type="ARBA" id="ARBA00005525"/>
    </source>
</evidence>
<evidence type="ECO:0000313" key="5">
    <source>
        <dbReference type="Proteomes" id="UP000713222"/>
    </source>
</evidence>
<feature type="domain" description="Pyrroline-5-carboxylate reductase catalytic N-terminal" evidence="3">
    <location>
        <begin position="2"/>
        <end position="90"/>
    </location>
</feature>
<comment type="similarity">
    <text evidence="1">Belongs to the pyrroline-5-carboxylate reductase family.</text>
</comment>
<dbReference type="NCBIfam" id="NF005063">
    <property type="entry name" value="PRK06476.1"/>
    <property type="match status" value="1"/>
</dbReference>
<evidence type="ECO:0000256" key="2">
    <source>
        <dbReference type="PIRSR" id="PIRSR000193-1"/>
    </source>
</evidence>
<accession>A0A964XRU8</accession>
<dbReference type="InterPro" id="IPR036291">
    <property type="entry name" value="NAD(P)-bd_dom_sf"/>
</dbReference>